<evidence type="ECO:0000259" key="2">
    <source>
        <dbReference type="PROSITE" id="PS51272"/>
    </source>
</evidence>
<dbReference type="GO" id="GO:0031176">
    <property type="term" value="F:endo-1,4-beta-xylanase activity"/>
    <property type="evidence" value="ECO:0007669"/>
    <property type="project" value="UniProtKB-EC"/>
</dbReference>
<keyword evidence="1" id="KW-0677">Repeat</keyword>
<keyword evidence="3" id="KW-0119">Carbohydrate metabolism</keyword>
<dbReference type="AlphaFoldDB" id="A0A174WIT8"/>
<dbReference type="PROSITE" id="PS51272">
    <property type="entry name" value="SLH"/>
    <property type="match status" value="1"/>
</dbReference>
<name>A0A174WIT8_FLAPL</name>
<evidence type="ECO:0000313" key="3">
    <source>
        <dbReference type="EMBL" id="CUQ43039.1"/>
    </source>
</evidence>
<dbReference type="EMBL" id="CYZT01001126">
    <property type="protein sequence ID" value="CUQ43039.1"/>
    <property type="molecule type" value="Genomic_DNA"/>
</dbReference>
<feature type="domain" description="SLH" evidence="2">
    <location>
        <begin position="22"/>
        <end position="77"/>
    </location>
</feature>
<evidence type="ECO:0000256" key="1">
    <source>
        <dbReference type="ARBA" id="ARBA00022737"/>
    </source>
</evidence>
<protein>
    <submittedName>
        <fullName evidence="3">Endo-1,4-beta-xylanase A</fullName>
        <ecNumber evidence="3">3.2.1.8</ecNumber>
    </submittedName>
</protein>
<dbReference type="Pfam" id="PF00395">
    <property type="entry name" value="SLH"/>
    <property type="match status" value="1"/>
</dbReference>
<dbReference type="Proteomes" id="UP000095746">
    <property type="component" value="Unassembled WGS sequence"/>
</dbReference>
<reference evidence="3 4" key="1">
    <citation type="submission" date="2015-09" db="EMBL/GenBank/DDBJ databases">
        <authorList>
            <consortium name="Pathogen Informatics"/>
        </authorList>
    </citation>
    <scope>NUCLEOTIDE SEQUENCE [LARGE SCALE GENOMIC DNA]</scope>
    <source>
        <strain evidence="3 4">2789STDY5608854</strain>
    </source>
</reference>
<proteinExistence type="predicted"/>
<sequence>MLLERTMQATGWSLGAANTGYLSGFRDGGMVAPYAQEAMSHMIEYGIITGTPEQKLNPIQSISRAEMAVMLARAITF</sequence>
<accession>A0A174WIT8</accession>
<keyword evidence="3" id="KW-0624">Polysaccharide degradation</keyword>
<keyword evidence="3" id="KW-0378">Hydrolase</keyword>
<keyword evidence="3" id="KW-0858">Xylan degradation</keyword>
<evidence type="ECO:0000313" key="4">
    <source>
        <dbReference type="Proteomes" id="UP000095746"/>
    </source>
</evidence>
<dbReference type="GO" id="GO:0045493">
    <property type="term" value="P:xylan catabolic process"/>
    <property type="evidence" value="ECO:0007669"/>
    <property type="project" value="UniProtKB-KW"/>
</dbReference>
<gene>
    <name evidence="3" type="primary">xynA1_9</name>
    <name evidence="3" type="ORF">ERS852411_04396</name>
</gene>
<dbReference type="InterPro" id="IPR001119">
    <property type="entry name" value="SLH_dom"/>
</dbReference>
<organism evidence="3 4">
    <name type="scientific">Flavonifractor plautii</name>
    <name type="common">Fusobacterium plautii</name>
    <dbReference type="NCBI Taxonomy" id="292800"/>
    <lineage>
        <taxon>Bacteria</taxon>
        <taxon>Bacillati</taxon>
        <taxon>Bacillota</taxon>
        <taxon>Clostridia</taxon>
        <taxon>Eubacteriales</taxon>
        <taxon>Oscillospiraceae</taxon>
        <taxon>Flavonifractor</taxon>
    </lineage>
</organism>
<keyword evidence="3" id="KW-0326">Glycosidase</keyword>
<dbReference type="EC" id="3.2.1.8" evidence="3"/>